<name>A0AAD9XA62_9ROSI</name>
<evidence type="ECO:0000313" key="2">
    <source>
        <dbReference type="EMBL" id="KAK2655740.1"/>
    </source>
</evidence>
<dbReference type="AlphaFoldDB" id="A0AAD9XA62"/>
<gene>
    <name evidence="2" type="ORF">Ddye_008792</name>
</gene>
<feature type="domain" description="HAT C-terminal dimerisation" evidence="1">
    <location>
        <begin position="224"/>
        <end position="294"/>
    </location>
</feature>
<dbReference type="EMBL" id="JANJYI010000003">
    <property type="protein sequence ID" value="KAK2655740.1"/>
    <property type="molecule type" value="Genomic_DNA"/>
</dbReference>
<dbReference type="SUPFAM" id="SSF53098">
    <property type="entry name" value="Ribonuclease H-like"/>
    <property type="match status" value="1"/>
</dbReference>
<evidence type="ECO:0000259" key="1">
    <source>
        <dbReference type="Pfam" id="PF05699"/>
    </source>
</evidence>
<comment type="caution">
    <text evidence="2">The sequence shown here is derived from an EMBL/GenBank/DDBJ whole genome shotgun (WGS) entry which is preliminary data.</text>
</comment>
<dbReference type="GO" id="GO:0046983">
    <property type="term" value="F:protein dimerization activity"/>
    <property type="evidence" value="ECO:0007669"/>
    <property type="project" value="InterPro"/>
</dbReference>
<sequence>MFLRPNRQSCLLTRALDLWCNSGRSLIELVVDSHFTDHTSMDSNEVDNNNFAFEFESMEEKYDADTQVENTGIDTSQWMKVVQSNPSHERKEAFKDLESIYEDATRNTVKTDVVKLLSREAKDKNNTRKYSRYFGGSQVRKQVSLDSKMVLEQDVPTRWNSTYLILQSALYYRRAWCFLELSDNNFKHCPCPRGSTSTSLPSSSGGGDTITDMGSDIFTTDIIQMYLDEPKLEMSSNLNVLEFWKVIRVRYPNLSIKAHDILSISVSKVASEAAFSVSCQVLDQFHSLLKLDEVEVYGQQVSKKFNINTSRHEEELIVNLFCFCI</sequence>
<protein>
    <recommendedName>
        <fullName evidence="1">HAT C-terminal dimerisation domain-containing protein</fullName>
    </recommendedName>
</protein>
<dbReference type="PANTHER" id="PTHR46481:SF6">
    <property type="entry name" value="ZINC FINGER BED DOMAIN-CONTAINING PROTEIN RICESLEEPER 2-LIKE"/>
    <property type="match status" value="1"/>
</dbReference>
<dbReference type="InterPro" id="IPR012337">
    <property type="entry name" value="RNaseH-like_sf"/>
</dbReference>
<dbReference type="InterPro" id="IPR052035">
    <property type="entry name" value="ZnF_BED_domain_contain"/>
</dbReference>
<dbReference type="Pfam" id="PF05699">
    <property type="entry name" value="Dimer_Tnp_hAT"/>
    <property type="match status" value="1"/>
</dbReference>
<dbReference type="PANTHER" id="PTHR46481">
    <property type="entry name" value="ZINC FINGER BED DOMAIN-CONTAINING PROTEIN 4"/>
    <property type="match status" value="1"/>
</dbReference>
<proteinExistence type="predicted"/>
<organism evidence="2 3">
    <name type="scientific">Dipteronia dyeriana</name>
    <dbReference type="NCBI Taxonomy" id="168575"/>
    <lineage>
        <taxon>Eukaryota</taxon>
        <taxon>Viridiplantae</taxon>
        <taxon>Streptophyta</taxon>
        <taxon>Embryophyta</taxon>
        <taxon>Tracheophyta</taxon>
        <taxon>Spermatophyta</taxon>
        <taxon>Magnoliopsida</taxon>
        <taxon>eudicotyledons</taxon>
        <taxon>Gunneridae</taxon>
        <taxon>Pentapetalae</taxon>
        <taxon>rosids</taxon>
        <taxon>malvids</taxon>
        <taxon>Sapindales</taxon>
        <taxon>Sapindaceae</taxon>
        <taxon>Hippocastanoideae</taxon>
        <taxon>Acereae</taxon>
        <taxon>Dipteronia</taxon>
    </lineage>
</organism>
<reference evidence="2" key="1">
    <citation type="journal article" date="2023" name="Plant J.">
        <title>Genome sequences and population genomics provide insights into the demographic history, inbreeding, and mutation load of two 'living fossil' tree species of Dipteronia.</title>
        <authorList>
            <person name="Feng Y."/>
            <person name="Comes H.P."/>
            <person name="Chen J."/>
            <person name="Zhu S."/>
            <person name="Lu R."/>
            <person name="Zhang X."/>
            <person name="Li P."/>
            <person name="Qiu J."/>
            <person name="Olsen K.M."/>
            <person name="Qiu Y."/>
        </authorList>
    </citation>
    <scope>NUCLEOTIDE SEQUENCE</scope>
    <source>
        <strain evidence="2">KIB01</strain>
    </source>
</reference>
<keyword evidence="3" id="KW-1185">Reference proteome</keyword>
<dbReference type="Proteomes" id="UP001280121">
    <property type="component" value="Unassembled WGS sequence"/>
</dbReference>
<evidence type="ECO:0000313" key="3">
    <source>
        <dbReference type="Proteomes" id="UP001280121"/>
    </source>
</evidence>
<dbReference type="InterPro" id="IPR008906">
    <property type="entry name" value="HATC_C_dom"/>
</dbReference>
<accession>A0AAD9XA62</accession>